<dbReference type="InterPro" id="IPR023614">
    <property type="entry name" value="Porin_dom_sf"/>
</dbReference>
<feature type="coiled-coil region" evidence="1">
    <location>
        <begin position="35"/>
        <end position="62"/>
    </location>
</feature>
<gene>
    <name evidence="2" type="ORF">METZ01_LOCUS105750</name>
</gene>
<reference evidence="2" key="1">
    <citation type="submission" date="2018-05" db="EMBL/GenBank/DDBJ databases">
        <authorList>
            <person name="Lanie J.A."/>
            <person name="Ng W.-L."/>
            <person name="Kazmierczak K.M."/>
            <person name="Andrzejewski T.M."/>
            <person name="Davidsen T.M."/>
            <person name="Wayne K.J."/>
            <person name="Tettelin H."/>
            <person name="Glass J.I."/>
            <person name="Rusch D."/>
            <person name="Podicherti R."/>
            <person name="Tsui H.-C.T."/>
            <person name="Winkler M.E."/>
        </authorList>
    </citation>
    <scope>NUCLEOTIDE SEQUENCE</scope>
</reference>
<feature type="non-terminal residue" evidence="2">
    <location>
        <position position="368"/>
    </location>
</feature>
<evidence type="ECO:0000313" key="2">
    <source>
        <dbReference type="EMBL" id="SVA52896.1"/>
    </source>
</evidence>
<dbReference type="AlphaFoldDB" id="A0A381WK54"/>
<evidence type="ECO:0000256" key="1">
    <source>
        <dbReference type="SAM" id="Coils"/>
    </source>
</evidence>
<sequence>MSNSATRIDRHRWAVLVSAILILASPGGLVAQERIDSLQVELARLAALVDSLTQEVARLRTSGPEEEADDALTRLRAAAQAAAALGENTGAVDQATEQEFVGRQRSLQALNPEISVNADVFGHVNADDTGEDNFFAREFEISLISNLDPFSRAKVFLSRHNEGGELSPFAEGHDGHEHGEHGSGTGFGVEEGYVEWVGLPGGLGVKLGKFFQQFGQLNRWHAHALPFQTRSLPHLSFIGPESLAQTGASVHWLAPFGGIGGTYEATLEVTRSENEMLFGESNSLSVLGHINGFWNLSSSTDLDLGFSWINGTFAADARSLDRNLYGAEAAITWRPPGRSRYRGVSVRGGIMAVDRVASGSGHEEEHEE</sequence>
<dbReference type="Gene3D" id="2.40.160.10">
    <property type="entry name" value="Porin"/>
    <property type="match status" value="1"/>
</dbReference>
<keyword evidence="1" id="KW-0175">Coiled coil</keyword>
<accession>A0A381WK54</accession>
<dbReference type="EMBL" id="UINC01012064">
    <property type="protein sequence ID" value="SVA52896.1"/>
    <property type="molecule type" value="Genomic_DNA"/>
</dbReference>
<protein>
    <submittedName>
        <fullName evidence="2">Uncharacterized protein</fullName>
    </submittedName>
</protein>
<proteinExistence type="predicted"/>
<name>A0A381WK54_9ZZZZ</name>
<organism evidence="2">
    <name type="scientific">marine metagenome</name>
    <dbReference type="NCBI Taxonomy" id="408172"/>
    <lineage>
        <taxon>unclassified sequences</taxon>
        <taxon>metagenomes</taxon>
        <taxon>ecological metagenomes</taxon>
    </lineage>
</organism>